<feature type="binding site" evidence="4">
    <location>
        <position position="144"/>
    </location>
    <ligand>
        <name>Zn(2+)</name>
        <dbReference type="ChEBI" id="CHEBI:29105"/>
    </ligand>
</feature>
<feature type="binding site" evidence="4">
    <location>
        <position position="141"/>
    </location>
    <ligand>
        <name>Zn(2+)</name>
        <dbReference type="ChEBI" id="CHEBI:29105"/>
    </ligand>
</feature>
<dbReference type="AlphaFoldDB" id="A0A1H8Q6L3"/>
<evidence type="ECO:0000256" key="2">
    <source>
        <dbReference type="ARBA" id="ARBA00022679"/>
    </source>
</evidence>
<dbReference type="PROSITE" id="PS50305">
    <property type="entry name" value="SIRTUIN"/>
    <property type="match status" value="1"/>
</dbReference>
<dbReference type="CDD" id="cd01407">
    <property type="entry name" value="SIR2-fam"/>
    <property type="match status" value="1"/>
</dbReference>
<dbReference type="Gene3D" id="3.40.50.1220">
    <property type="entry name" value="TPP-binding domain"/>
    <property type="match status" value="1"/>
</dbReference>
<dbReference type="InterPro" id="IPR026590">
    <property type="entry name" value="Ssirtuin_cat_dom"/>
</dbReference>
<proteinExistence type="predicted"/>
<evidence type="ECO:0000256" key="3">
    <source>
        <dbReference type="ARBA" id="ARBA00023027"/>
    </source>
</evidence>
<dbReference type="EMBL" id="FOEG01000001">
    <property type="protein sequence ID" value="SEO49554.1"/>
    <property type="molecule type" value="Genomic_DNA"/>
</dbReference>
<feature type="active site" description="Proton acceptor" evidence="4">
    <location>
        <position position="133"/>
    </location>
</feature>
<feature type="binding site" evidence="4">
    <location>
        <position position="162"/>
    </location>
    <ligand>
        <name>Zn(2+)</name>
        <dbReference type="ChEBI" id="CHEBI:29105"/>
    </ligand>
</feature>
<accession>A0A1H8Q6L3</accession>
<reference evidence="6 7" key="1">
    <citation type="submission" date="2016-10" db="EMBL/GenBank/DDBJ databases">
        <authorList>
            <person name="de Groot N.N."/>
        </authorList>
    </citation>
    <scope>NUCLEOTIDE SEQUENCE [LARGE SCALE GENOMIC DNA]</scope>
    <source>
        <strain evidence="6 7">CGMCC 1.6291</strain>
    </source>
</reference>
<dbReference type="InterPro" id="IPR026591">
    <property type="entry name" value="Sirtuin_cat_small_dom_sf"/>
</dbReference>
<keyword evidence="2" id="KW-0808">Transferase</keyword>
<evidence type="ECO:0000256" key="1">
    <source>
        <dbReference type="ARBA" id="ARBA00012928"/>
    </source>
</evidence>
<dbReference type="Pfam" id="PF02146">
    <property type="entry name" value="SIR2"/>
    <property type="match status" value="1"/>
</dbReference>
<dbReference type="Proteomes" id="UP000199657">
    <property type="component" value="Unassembled WGS sequence"/>
</dbReference>
<dbReference type="GO" id="GO:0046872">
    <property type="term" value="F:metal ion binding"/>
    <property type="evidence" value="ECO:0007669"/>
    <property type="project" value="UniProtKB-KW"/>
</dbReference>
<evidence type="ECO:0000313" key="6">
    <source>
        <dbReference type="EMBL" id="SEO49554.1"/>
    </source>
</evidence>
<dbReference type="SUPFAM" id="SSF52467">
    <property type="entry name" value="DHS-like NAD/FAD-binding domain"/>
    <property type="match status" value="1"/>
</dbReference>
<dbReference type="Gene3D" id="3.30.1600.10">
    <property type="entry name" value="SIR2/SIRT2 'Small Domain"/>
    <property type="match status" value="1"/>
</dbReference>
<feature type="domain" description="Deacetylase sirtuin-type" evidence="5">
    <location>
        <begin position="9"/>
        <end position="265"/>
    </location>
</feature>
<keyword evidence="7" id="KW-1185">Reference proteome</keyword>
<evidence type="ECO:0000313" key="7">
    <source>
        <dbReference type="Proteomes" id="UP000199657"/>
    </source>
</evidence>
<name>A0A1H8Q6L3_9GAMM</name>
<dbReference type="RefSeq" id="WP_091639431.1">
    <property type="nucleotide sequence ID" value="NZ_FOEG01000001.1"/>
</dbReference>
<dbReference type="InterPro" id="IPR003000">
    <property type="entry name" value="Sirtuin"/>
</dbReference>
<keyword evidence="4" id="KW-0862">Zinc</keyword>
<feature type="binding site" evidence="4">
    <location>
        <position position="165"/>
    </location>
    <ligand>
        <name>Zn(2+)</name>
        <dbReference type="ChEBI" id="CHEBI:29105"/>
    </ligand>
</feature>
<evidence type="ECO:0000256" key="4">
    <source>
        <dbReference type="PROSITE-ProRule" id="PRU00236"/>
    </source>
</evidence>
<gene>
    <name evidence="6" type="ORF">SAMN04488052_101371</name>
</gene>
<dbReference type="GO" id="GO:0070403">
    <property type="term" value="F:NAD+ binding"/>
    <property type="evidence" value="ECO:0007669"/>
    <property type="project" value="InterPro"/>
</dbReference>
<dbReference type="OrthoDB" id="9800582at2"/>
<dbReference type="NCBIfam" id="NF001753">
    <property type="entry name" value="PRK00481.1-3"/>
    <property type="match status" value="1"/>
</dbReference>
<evidence type="ECO:0000259" key="5">
    <source>
        <dbReference type="PROSITE" id="PS50305"/>
    </source>
</evidence>
<dbReference type="PANTHER" id="PTHR11085">
    <property type="entry name" value="NAD-DEPENDENT PROTEIN DEACYLASE SIRTUIN-5, MITOCHONDRIAL-RELATED"/>
    <property type="match status" value="1"/>
</dbReference>
<organism evidence="6 7">
    <name type="scientific">Aquisalimonas asiatica</name>
    <dbReference type="NCBI Taxonomy" id="406100"/>
    <lineage>
        <taxon>Bacteria</taxon>
        <taxon>Pseudomonadati</taxon>
        <taxon>Pseudomonadota</taxon>
        <taxon>Gammaproteobacteria</taxon>
        <taxon>Chromatiales</taxon>
        <taxon>Ectothiorhodospiraceae</taxon>
        <taxon>Aquisalimonas</taxon>
    </lineage>
</organism>
<sequence>MAASNGGDAFEHLDTIAERLATANRVLFITGAGLSADSGLPTYRGVGGIYDDGVTEEGIPFEVALSGDMFRRRPELTWKHIARIEEATRGASCNRGHDVLAAFEDTLPHACVLTQNVDGFHRDAGSRNVIEMHGNVHTLRCTGCDRVKRVDDFSRLQIPPACLRCGELIRPDVVLFGEMLPFQALDHLADETTGGFDVVMSIGTTSVFPYIVEPVLSAREHGATTVEINPSRTEISDAVDFRLPDRAANVLDALWERFRSAHGHG</sequence>
<dbReference type="InterPro" id="IPR029035">
    <property type="entry name" value="DHS-like_NAD/FAD-binding_dom"/>
</dbReference>
<dbReference type="InterPro" id="IPR050134">
    <property type="entry name" value="NAD-dep_sirtuin_deacylases"/>
</dbReference>
<protein>
    <recommendedName>
        <fullName evidence="1">protein acetyllysine N-acetyltransferase</fullName>
        <ecNumber evidence="1">2.3.1.286</ecNumber>
    </recommendedName>
</protein>
<dbReference type="GO" id="GO:0017136">
    <property type="term" value="F:histone deacetylase activity, NAD-dependent"/>
    <property type="evidence" value="ECO:0007669"/>
    <property type="project" value="TreeGrafter"/>
</dbReference>
<dbReference type="EC" id="2.3.1.286" evidence="1"/>
<dbReference type="PANTHER" id="PTHR11085:SF4">
    <property type="entry name" value="NAD-DEPENDENT PROTEIN DEACYLASE"/>
    <property type="match status" value="1"/>
</dbReference>
<keyword evidence="4" id="KW-0479">Metal-binding</keyword>
<dbReference type="STRING" id="406100.SAMN04488052_101371"/>
<keyword evidence="3" id="KW-0520">NAD</keyword>